<accession>A0A6B0R7J1</accession>
<evidence type="ECO:0000313" key="1">
    <source>
        <dbReference type="EMBL" id="MXQ85720.1"/>
    </source>
</evidence>
<name>A0A6B0R7J1_9CETA</name>
<reference evidence="1" key="1">
    <citation type="submission" date="2019-10" db="EMBL/GenBank/DDBJ databases">
        <title>The sequence and de novo assembly of the wild yak genome.</title>
        <authorList>
            <person name="Liu Y."/>
        </authorList>
    </citation>
    <scope>NUCLEOTIDE SEQUENCE [LARGE SCALE GENOMIC DNA]</scope>
    <source>
        <strain evidence="1">WY2019</strain>
    </source>
</reference>
<proteinExistence type="predicted"/>
<comment type="caution">
    <text evidence="1">The sequence shown here is derived from an EMBL/GenBank/DDBJ whole genome shotgun (WGS) entry which is preliminary data.</text>
</comment>
<keyword evidence="2" id="KW-1185">Reference proteome</keyword>
<organism evidence="1 2">
    <name type="scientific">Bos mutus</name>
    <name type="common">wild yak</name>
    <dbReference type="NCBI Taxonomy" id="72004"/>
    <lineage>
        <taxon>Eukaryota</taxon>
        <taxon>Metazoa</taxon>
        <taxon>Chordata</taxon>
        <taxon>Craniata</taxon>
        <taxon>Vertebrata</taxon>
        <taxon>Euteleostomi</taxon>
        <taxon>Mammalia</taxon>
        <taxon>Eutheria</taxon>
        <taxon>Laurasiatheria</taxon>
        <taxon>Artiodactyla</taxon>
        <taxon>Ruminantia</taxon>
        <taxon>Pecora</taxon>
        <taxon>Bovidae</taxon>
        <taxon>Bovinae</taxon>
        <taxon>Bos</taxon>
    </lineage>
</organism>
<dbReference type="Proteomes" id="UP000322234">
    <property type="component" value="Unassembled WGS sequence"/>
</dbReference>
<gene>
    <name evidence="1" type="ORF">E5288_WYG016469</name>
</gene>
<dbReference type="EMBL" id="VBQZ03000028">
    <property type="protein sequence ID" value="MXQ85720.1"/>
    <property type="molecule type" value="Genomic_DNA"/>
</dbReference>
<protein>
    <submittedName>
        <fullName evidence="1">Uncharacterized protein</fullName>
    </submittedName>
</protein>
<evidence type="ECO:0000313" key="2">
    <source>
        <dbReference type="Proteomes" id="UP000322234"/>
    </source>
</evidence>
<dbReference type="AlphaFoldDB" id="A0A6B0R7J1"/>
<sequence>MGKRLEKGTTSASLDRPHMVVLATPTAIKVTGVIPQIHHTRVKKAVASCGEDTWKTVRDPENPLKVWFQKQQLSATKDAEPCSSHSRS</sequence>
<dbReference type="Gene3D" id="2.30.30.850">
    <property type="match status" value="1"/>
</dbReference>